<evidence type="ECO:0000313" key="3">
    <source>
        <dbReference type="RefSeq" id="XP_031551460.1"/>
    </source>
</evidence>
<dbReference type="RefSeq" id="XP_031551460.1">
    <property type="nucleotide sequence ID" value="XM_031695600.1"/>
</dbReference>
<keyword evidence="1" id="KW-0732">Signal</keyword>
<reference evidence="3" key="1">
    <citation type="submission" date="2025-08" db="UniProtKB">
        <authorList>
            <consortium name="RefSeq"/>
        </authorList>
    </citation>
    <scope>IDENTIFICATION</scope>
    <source>
        <tissue evidence="3">Tentacle</tissue>
    </source>
</reference>
<dbReference type="OrthoDB" id="5962597at2759"/>
<proteinExistence type="predicted"/>
<gene>
    <name evidence="3" type="primary">LOC116288774</name>
</gene>
<name>A0A6P8HFU8_ACTTE</name>
<protein>
    <submittedName>
        <fullName evidence="3">Uncharacterized protein LOC116288774</fullName>
    </submittedName>
</protein>
<dbReference type="AlphaFoldDB" id="A0A6P8HFU8"/>
<evidence type="ECO:0000256" key="1">
    <source>
        <dbReference type="SAM" id="SignalP"/>
    </source>
</evidence>
<dbReference type="Proteomes" id="UP000515163">
    <property type="component" value="Unplaced"/>
</dbReference>
<dbReference type="PROSITE" id="PS51257">
    <property type="entry name" value="PROKAR_LIPOPROTEIN"/>
    <property type="match status" value="1"/>
</dbReference>
<feature type="chain" id="PRO_5027672463" evidence="1">
    <location>
        <begin position="21"/>
        <end position="163"/>
    </location>
</feature>
<feature type="unsure residue" description="I or L" evidence="3">
    <location>
        <position position="42"/>
    </location>
</feature>
<keyword evidence="2" id="KW-1185">Reference proteome</keyword>
<dbReference type="KEGG" id="aten:116288774"/>
<dbReference type="InParanoid" id="A0A6P8HFU8"/>
<evidence type="ECO:0000313" key="2">
    <source>
        <dbReference type="Proteomes" id="UP000515163"/>
    </source>
</evidence>
<feature type="signal peptide" evidence="1">
    <location>
        <begin position="1"/>
        <end position="20"/>
    </location>
</feature>
<organism evidence="2 3">
    <name type="scientific">Actinia tenebrosa</name>
    <name type="common">Australian red waratah sea anemone</name>
    <dbReference type="NCBI Taxonomy" id="6105"/>
    <lineage>
        <taxon>Eukaryota</taxon>
        <taxon>Metazoa</taxon>
        <taxon>Cnidaria</taxon>
        <taxon>Anthozoa</taxon>
        <taxon>Hexacorallia</taxon>
        <taxon>Actiniaria</taxon>
        <taxon>Actiniidae</taxon>
        <taxon>Actinia</taxon>
    </lineage>
</organism>
<sequence>MKVFLSTIVALLILACISDARIKDSKRQSILATKIKILKASLPVIAELSPNGTASTTTPQAIPTVDVNFIKTAAPTKRILRTPNLTYVERKCCKLGFRGGKKGFSCDWDRYTAFRYTNMEHRMKMKFFGRKPSKRTQRFVKHVVNFCVKTGLKRLFQKCCRSA</sequence>
<accession>A0A6P8HFU8</accession>